<evidence type="ECO:0000256" key="4">
    <source>
        <dbReference type="SAM" id="Phobius"/>
    </source>
</evidence>
<evidence type="ECO:0000259" key="5">
    <source>
        <dbReference type="Pfam" id="PF14689"/>
    </source>
</evidence>
<keyword evidence="4" id="KW-0812">Transmembrane</keyword>
<dbReference type="GO" id="GO:0000155">
    <property type="term" value="F:phosphorelay sensor kinase activity"/>
    <property type="evidence" value="ECO:0007669"/>
    <property type="project" value="InterPro"/>
</dbReference>
<organism evidence="6 7">
    <name type="scientific">Paenibacillus psychroresistens</name>
    <dbReference type="NCBI Taxonomy" id="1778678"/>
    <lineage>
        <taxon>Bacteria</taxon>
        <taxon>Bacillati</taxon>
        <taxon>Bacillota</taxon>
        <taxon>Bacilli</taxon>
        <taxon>Bacillales</taxon>
        <taxon>Paenibacillaceae</taxon>
        <taxon>Paenibacillus</taxon>
    </lineage>
</organism>
<reference evidence="7" key="1">
    <citation type="submission" date="2018-11" db="EMBL/GenBank/DDBJ databases">
        <title>Complete genome sequence of Paenibacillus sp. ML311-T8.</title>
        <authorList>
            <person name="Nam Y.-D."/>
            <person name="Kang J."/>
            <person name="Chung W.-H."/>
            <person name="Park Y.S."/>
        </authorList>
    </citation>
    <scope>NUCLEOTIDE SEQUENCE [LARGE SCALE GENOMIC DNA]</scope>
    <source>
        <strain evidence="7">ML311-T8</strain>
    </source>
</reference>
<dbReference type="Gene3D" id="1.10.287.130">
    <property type="match status" value="1"/>
</dbReference>
<evidence type="ECO:0000313" key="6">
    <source>
        <dbReference type="EMBL" id="QGQ95401.1"/>
    </source>
</evidence>
<proteinExistence type="predicted"/>
<feature type="domain" description="SpoOB alpha-helical" evidence="5">
    <location>
        <begin position="58"/>
        <end position="115"/>
    </location>
</feature>
<dbReference type="OrthoDB" id="2375606at2"/>
<keyword evidence="4" id="KW-0472">Membrane</keyword>
<evidence type="ECO:0000256" key="2">
    <source>
        <dbReference type="ARBA" id="ARBA00022679"/>
    </source>
</evidence>
<evidence type="ECO:0000256" key="3">
    <source>
        <dbReference type="ARBA" id="ARBA00022777"/>
    </source>
</evidence>
<dbReference type="Proteomes" id="UP000426246">
    <property type="component" value="Chromosome"/>
</dbReference>
<evidence type="ECO:0000313" key="7">
    <source>
        <dbReference type="Proteomes" id="UP000426246"/>
    </source>
</evidence>
<dbReference type="InterPro" id="IPR039506">
    <property type="entry name" value="SPOB_a"/>
</dbReference>
<dbReference type="KEGG" id="ppsc:EHS13_11160"/>
<keyword evidence="3" id="KW-0418">Kinase</keyword>
<protein>
    <recommendedName>
        <fullName evidence="5">SpoOB alpha-helical domain-containing protein</fullName>
    </recommendedName>
</protein>
<evidence type="ECO:0000256" key="1">
    <source>
        <dbReference type="ARBA" id="ARBA00022553"/>
    </source>
</evidence>
<name>A0A6B8RG13_9BACL</name>
<keyword evidence="4" id="KW-1133">Transmembrane helix</keyword>
<dbReference type="RefSeq" id="WP_155700426.1">
    <property type="nucleotide sequence ID" value="NZ_CP034235.1"/>
</dbReference>
<dbReference type="SUPFAM" id="SSF55890">
    <property type="entry name" value="Sporulation response regulatory protein Spo0B"/>
    <property type="match status" value="1"/>
</dbReference>
<feature type="transmembrane region" description="Helical" evidence="4">
    <location>
        <begin position="7"/>
        <end position="25"/>
    </location>
</feature>
<keyword evidence="2" id="KW-0808">Transferase</keyword>
<dbReference type="EMBL" id="CP034235">
    <property type="protein sequence ID" value="QGQ95401.1"/>
    <property type="molecule type" value="Genomic_DNA"/>
</dbReference>
<keyword evidence="1" id="KW-0597">Phosphoprotein</keyword>
<sequence length="244" mass="27977">MQQWQRIRSISTVVLLVSILLLIWAAPATLLSVGLALLGALGCAGIFISIKEERKQLKAENRRQMIDLIGHYRHDWMNDIQLLFGYVTLKKYDKLNDCMDKIREKALQESGIAKLGIPSLVAFFVSFRLYYNALALELEMEEEINLASLPLDKEKVSHLVQMTVKLFNSLAIPSNDEPNILSVQFDLESEALVFDLIYQGGYDEVALRHEIKRILEFFTTKFATMEEEYTANQAVITIRLPFHH</sequence>
<dbReference type="InterPro" id="IPR016120">
    <property type="entry name" value="Sig_transdc_His_kin_SpoOB"/>
</dbReference>
<keyword evidence="7" id="KW-1185">Reference proteome</keyword>
<gene>
    <name evidence="6" type="ORF">EHS13_11160</name>
</gene>
<dbReference type="AlphaFoldDB" id="A0A6B8RG13"/>
<dbReference type="Pfam" id="PF14689">
    <property type="entry name" value="SPOB_a"/>
    <property type="match status" value="1"/>
</dbReference>
<feature type="transmembrane region" description="Helical" evidence="4">
    <location>
        <begin position="31"/>
        <end position="50"/>
    </location>
</feature>
<accession>A0A6B8RG13</accession>